<keyword evidence="4" id="KW-1185">Reference proteome</keyword>
<reference evidence="4" key="1">
    <citation type="submission" date="2016-10" db="EMBL/GenBank/DDBJ databases">
        <authorList>
            <person name="Varghese N."/>
            <person name="Submissions S."/>
        </authorList>
    </citation>
    <scope>NUCLEOTIDE SEQUENCE [LARGE SCALE GENOMIC DNA]</scope>
    <source>
        <strain evidence="4">IBRC-M 10043</strain>
    </source>
</reference>
<dbReference type="Pfam" id="PF23859">
    <property type="entry name" value="DpdA"/>
    <property type="match status" value="1"/>
</dbReference>
<feature type="compositionally biased region" description="Polar residues" evidence="1">
    <location>
        <begin position="389"/>
        <end position="413"/>
    </location>
</feature>
<evidence type="ECO:0000313" key="4">
    <source>
        <dbReference type="Proteomes" id="UP000198775"/>
    </source>
</evidence>
<proteinExistence type="predicted"/>
<dbReference type="InterPro" id="IPR055645">
    <property type="entry name" value="DpdA"/>
</dbReference>
<feature type="region of interest" description="Disordered" evidence="1">
    <location>
        <begin position="370"/>
        <end position="413"/>
    </location>
</feature>
<accession>A0A1H8U8D2</accession>
<evidence type="ECO:0000259" key="2">
    <source>
        <dbReference type="Pfam" id="PF23859"/>
    </source>
</evidence>
<evidence type="ECO:0000313" key="3">
    <source>
        <dbReference type="EMBL" id="SEO99520.1"/>
    </source>
</evidence>
<gene>
    <name evidence="3" type="ORF">SAMN05216388_102624</name>
</gene>
<protein>
    <recommendedName>
        <fullName evidence="2">DeoxyPurine in DNA protein A domain-containing protein</fullName>
    </recommendedName>
</protein>
<dbReference type="EMBL" id="FOCX01000026">
    <property type="protein sequence ID" value="SEO99520.1"/>
    <property type="molecule type" value="Genomic_DNA"/>
</dbReference>
<dbReference type="Proteomes" id="UP000198775">
    <property type="component" value="Unassembled WGS sequence"/>
</dbReference>
<organism evidence="3 4">
    <name type="scientific">Halorientalis persicus</name>
    <dbReference type="NCBI Taxonomy" id="1367881"/>
    <lineage>
        <taxon>Archaea</taxon>
        <taxon>Methanobacteriati</taxon>
        <taxon>Methanobacteriota</taxon>
        <taxon>Stenosarchaea group</taxon>
        <taxon>Halobacteria</taxon>
        <taxon>Halobacteriales</taxon>
        <taxon>Haloarculaceae</taxon>
        <taxon>Halorientalis</taxon>
    </lineage>
</organism>
<dbReference type="GO" id="GO:0006400">
    <property type="term" value="P:tRNA modification"/>
    <property type="evidence" value="ECO:0007669"/>
    <property type="project" value="InterPro"/>
</dbReference>
<name>A0A1H8U8D2_9EURY</name>
<evidence type="ECO:0000256" key="1">
    <source>
        <dbReference type="SAM" id="MobiDB-lite"/>
    </source>
</evidence>
<dbReference type="AlphaFoldDB" id="A0A1H8U8D2"/>
<dbReference type="Gene3D" id="3.20.20.105">
    <property type="entry name" value="Queuine tRNA-ribosyltransferase-like"/>
    <property type="match status" value="1"/>
</dbReference>
<sequence length="413" mass="46286">MHSDTLDFYWTVSSGSQRKALRALSQADTTESVIVNSELDASRFPEPEHLMVSFASKMNEPWPGPEWILDSGGYSTLSQTGSYDSTVTEHLDFVAEHDDCISRFALRDWACEPSLLSEYGRTVSTHQEWTTRDHILQLEAYETRDIDAEPMAVVQGYDIRDYLEHIDELADYGLITDYVGLGSVCRRGQDAEIKNTILRVREALPERVSLHGFGVKQSVLESPAVRNALDSVDSNAWEQNLYTDATTTAHDGPEWRDEWLAYRKPGFPRCSWENYLITYLDYRNRLTNLLDRPHDSTDRAGSNVSVTSLADWGANNRDRAAADYQLLECVCGRQIDPGAPSPDPRTRGCRHCRTAALSHWDAVRDRRERAIGTHPATSSRSLPTGPKAEQTSASAGQPAASESRTTQTTLPNQ</sequence>
<feature type="domain" description="DeoxyPurine in DNA protein A" evidence="2">
    <location>
        <begin position="64"/>
        <end position="245"/>
    </location>
</feature>
<dbReference type="InterPro" id="IPR036511">
    <property type="entry name" value="TGT-like_sf"/>
</dbReference>